<evidence type="ECO:0000256" key="8">
    <source>
        <dbReference type="ARBA" id="ARBA00023128"/>
    </source>
</evidence>
<dbReference type="EMBL" id="JAPEVB010000004">
    <property type="protein sequence ID" value="KAJ4389928.1"/>
    <property type="molecule type" value="Genomic_DNA"/>
</dbReference>
<dbReference type="OrthoDB" id="436405at2759"/>
<dbReference type="GO" id="GO:0030150">
    <property type="term" value="P:protein import into mitochondrial matrix"/>
    <property type="evidence" value="ECO:0007669"/>
    <property type="project" value="UniProtKB-UniRule"/>
</dbReference>
<evidence type="ECO:0000256" key="2">
    <source>
        <dbReference type="ARBA" id="ARBA00010867"/>
    </source>
</evidence>
<protein>
    <recommendedName>
        <fullName evidence="3 12">Mitochondrial import inner membrane translocase subunit Tim21</fullName>
    </recommendedName>
</protein>
<evidence type="ECO:0000256" key="6">
    <source>
        <dbReference type="ARBA" id="ARBA00022946"/>
    </source>
</evidence>
<evidence type="ECO:0000256" key="5">
    <source>
        <dbReference type="ARBA" id="ARBA00022792"/>
    </source>
</evidence>
<dbReference type="Pfam" id="PF08294">
    <property type="entry name" value="TIM21"/>
    <property type="match status" value="1"/>
</dbReference>
<accession>A0A9W9CVC2</accession>
<organism evidence="13 14">
    <name type="scientific">Gnomoniopsis smithogilvyi</name>
    <dbReference type="NCBI Taxonomy" id="1191159"/>
    <lineage>
        <taxon>Eukaryota</taxon>
        <taxon>Fungi</taxon>
        <taxon>Dikarya</taxon>
        <taxon>Ascomycota</taxon>
        <taxon>Pezizomycotina</taxon>
        <taxon>Sordariomycetes</taxon>
        <taxon>Sordariomycetidae</taxon>
        <taxon>Diaporthales</taxon>
        <taxon>Gnomoniaceae</taxon>
        <taxon>Gnomoniopsis</taxon>
    </lineage>
</organism>
<keyword evidence="4 12" id="KW-0812">Transmembrane</keyword>
<reference evidence="13" key="1">
    <citation type="submission" date="2022-10" db="EMBL/GenBank/DDBJ databases">
        <title>Tapping the CABI collections for fungal endophytes: first genome assemblies for Collariella, Neodidymelliopsis, Ascochyta clinopodiicola, Didymella pomorum, Didymosphaeria variabile, Neocosmospora piperis and Neocucurbitaria cava.</title>
        <authorList>
            <person name="Hill R."/>
        </authorList>
    </citation>
    <scope>NUCLEOTIDE SEQUENCE</scope>
    <source>
        <strain evidence="13">IMI 355082</strain>
    </source>
</reference>
<comment type="function">
    <text evidence="10">Essential component of the TIM23 complex, a complex that mediates the translocation of transit peptide-containing proteins across the mitochondrial inner membrane. Required to keep the TOM and the TIM23 complexes in close contact. At some point, it is released from the TOM23 complex to allow protein translocation into the mitochondrial matrix.</text>
</comment>
<dbReference type="InterPro" id="IPR013261">
    <property type="entry name" value="Tim21"/>
</dbReference>
<evidence type="ECO:0000313" key="14">
    <source>
        <dbReference type="Proteomes" id="UP001140453"/>
    </source>
</evidence>
<proteinExistence type="inferred from homology"/>
<evidence type="ECO:0000256" key="3">
    <source>
        <dbReference type="ARBA" id="ARBA00020726"/>
    </source>
</evidence>
<evidence type="ECO:0000256" key="12">
    <source>
        <dbReference type="RuleBase" id="RU367142"/>
    </source>
</evidence>
<evidence type="ECO:0000256" key="7">
    <source>
        <dbReference type="ARBA" id="ARBA00022989"/>
    </source>
</evidence>
<comment type="subunit">
    <text evidence="11">Component of the TIM23 complex, at least composed of TIM23, TIM17, TIM50 and TIM21.</text>
</comment>
<comment type="subcellular location">
    <subcellularLocation>
        <location evidence="1 12">Mitochondrion inner membrane</location>
        <topology evidence="1 12">Single-pass membrane protein</topology>
    </subcellularLocation>
</comment>
<evidence type="ECO:0000256" key="4">
    <source>
        <dbReference type="ARBA" id="ARBA00022692"/>
    </source>
</evidence>
<name>A0A9W9CVC2_9PEZI</name>
<comment type="similarity">
    <text evidence="2 12">Belongs to the TIM21 family.</text>
</comment>
<dbReference type="Proteomes" id="UP001140453">
    <property type="component" value="Unassembled WGS sequence"/>
</dbReference>
<dbReference type="FunFam" id="3.10.450.320:FF:000002">
    <property type="entry name" value="Mitochondrial import inner membrane translocase subunit tim21"/>
    <property type="match status" value="1"/>
</dbReference>
<keyword evidence="12" id="KW-0653">Protein transport</keyword>
<dbReference type="PANTHER" id="PTHR13032">
    <property type="entry name" value="MITOCHONDRIAL IMPORT INNER MEMBRANE TRANSLOCASE SUBUNIT TIM21"/>
    <property type="match status" value="1"/>
</dbReference>
<keyword evidence="12" id="KW-0811">Translocation</keyword>
<dbReference type="InterPro" id="IPR038552">
    <property type="entry name" value="Tim21_IMS_sf"/>
</dbReference>
<evidence type="ECO:0000313" key="13">
    <source>
        <dbReference type="EMBL" id="KAJ4389928.1"/>
    </source>
</evidence>
<dbReference type="PANTHER" id="PTHR13032:SF6">
    <property type="entry name" value="MITOCHONDRIAL IMPORT INNER MEMBRANE TRANSLOCASE SUBUNIT TIM21"/>
    <property type="match status" value="1"/>
</dbReference>
<keyword evidence="7 12" id="KW-1133">Transmembrane helix</keyword>
<dbReference type="AlphaFoldDB" id="A0A9W9CVC2"/>
<evidence type="ECO:0000256" key="10">
    <source>
        <dbReference type="ARBA" id="ARBA00060204"/>
    </source>
</evidence>
<sequence>MRLLVPVSTLRPATILTGCHPVAPLVVRIARNYASEGGSGSSSATSKRRAVTPFNDDGHVPWTDLSVAEKSARAAQQTFNLGFIVVGVVLTGGVGYVLWTEVFSTESKVTYFNKAVDRIKKDHRCLELLGDSKKIVAHGEETYNKWRRARPISSSETTDPQGNQHLMMQFYVEGPLNKGSVQIHLVKYRGHSDFEYKYFFVDIKGKQRIYLENADANSKLGASSKGSKLFGIKWS</sequence>
<comment type="caution">
    <text evidence="13">The sequence shown here is derived from an EMBL/GenBank/DDBJ whole genome shotgun (WGS) entry which is preliminary data.</text>
</comment>
<dbReference type="Gene3D" id="3.10.450.320">
    <property type="entry name" value="Mitochondrial import inner membrane translocase subunit Tim21"/>
    <property type="match status" value="1"/>
</dbReference>
<keyword evidence="5 12" id="KW-0999">Mitochondrion inner membrane</keyword>
<keyword evidence="6" id="KW-0809">Transit peptide</keyword>
<evidence type="ECO:0000256" key="11">
    <source>
        <dbReference type="ARBA" id="ARBA00063758"/>
    </source>
</evidence>
<dbReference type="GO" id="GO:0005744">
    <property type="term" value="C:TIM23 mitochondrial import inner membrane translocase complex"/>
    <property type="evidence" value="ECO:0007669"/>
    <property type="project" value="UniProtKB-UniRule"/>
</dbReference>
<keyword evidence="9 12" id="KW-0472">Membrane</keyword>
<keyword evidence="14" id="KW-1185">Reference proteome</keyword>
<feature type="transmembrane region" description="Helical" evidence="12">
    <location>
        <begin position="79"/>
        <end position="99"/>
    </location>
</feature>
<evidence type="ECO:0000256" key="1">
    <source>
        <dbReference type="ARBA" id="ARBA00004434"/>
    </source>
</evidence>
<keyword evidence="8 12" id="KW-0496">Mitochondrion</keyword>
<gene>
    <name evidence="13" type="primary">TIM21</name>
    <name evidence="13" type="ORF">N0V93_007401</name>
</gene>
<keyword evidence="12" id="KW-0813">Transport</keyword>
<evidence type="ECO:0000256" key="9">
    <source>
        <dbReference type="ARBA" id="ARBA00023136"/>
    </source>
</evidence>